<gene>
    <name evidence="1" type="ORF">FOMPIDRAFT_1052356</name>
</gene>
<dbReference type="InParanoid" id="S8FG37"/>
<dbReference type="HOGENOM" id="CLU_1235040_0_0_1"/>
<protein>
    <submittedName>
        <fullName evidence="1">Uncharacterized protein</fullName>
    </submittedName>
</protein>
<dbReference type="OrthoDB" id="3269308at2759"/>
<evidence type="ECO:0000313" key="2">
    <source>
        <dbReference type="Proteomes" id="UP000015241"/>
    </source>
</evidence>
<accession>S8FG37</accession>
<dbReference type="Proteomes" id="UP000015241">
    <property type="component" value="Unassembled WGS sequence"/>
</dbReference>
<name>S8FG37_FOMSC</name>
<dbReference type="EMBL" id="KE504176">
    <property type="protein sequence ID" value="EPS97374.1"/>
    <property type="molecule type" value="Genomic_DNA"/>
</dbReference>
<evidence type="ECO:0000313" key="1">
    <source>
        <dbReference type="EMBL" id="EPS97374.1"/>
    </source>
</evidence>
<reference evidence="1 2" key="1">
    <citation type="journal article" date="2012" name="Science">
        <title>The Paleozoic origin of enzymatic lignin decomposition reconstructed from 31 fungal genomes.</title>
        <authorList>
            <person name="Floudas D."/>
            <person name="Binder M."/>
            <person name="Riley R."/>
            <person name="Barry K."/>
            <person name="Blanchette R.A."/>
            <person name="Henrissat B."/>
            <person name="Martinez A.T."/>
            <person name="Otillar R."/>
            <person name="Spatafora J.W."/>
            <person name="Yadav J.S."/>
            <person name="Aerts A."/>
            <person name="Benoit I."/>
            <person name="Boyd A."/>
            <person name="Carlson A."/>
            <person name="Copeland A."/>
            <person name="Coutinho P.M."/>
            <person name="de Vries R.P."/>
            <person name="Ferreira P."/>
            <person name="Findley K."/>
            <person name="Foster B."/>
            <person name="Gaskell J."/>
            <person name="Glotzer D."/>
            <person name="Gorecki P."/>
            <person name="Heitman J."/>
            <person name="Hesse C."/>
            <person name="Hori C."/>
            <person name="Igarashi K."/>
            <person name="Jurgens J.A."/>
            <person name="Kallen N."/>
            <person name="Kersten P."/>
            <person name="Kohler A."/>
            <person name="Kuees U."/>
            <person name="Kumar T.K.A."/>
            <person name="Kuo A."/>
            <person name="LaButti K."/>
            <person name="Larrondo L.F."/>
            <person name="Lindquist E."/>
            <person name="Ling A."/>
            <person name="Lombard V."/>
            <person name="Lucas S."/>
            <person name="Lundell T."/>
            <person name="Martin R."/>
            <person name="McLaughlin D.J."/>
            <person name="Morgenstern I."/>
            <person name="Morin E."/>
            <person name="Murat C."/>
            <person name="Nagy L.G."/>
            <person name="Nolan M."/>
            <person name="Ohm R.A."/>
            <person name="Patyshakuliyeva A."/>
            <person name="Rokas A."/>
            <person name="Ruiz-Duenas F.J."/>
            <person name="Sabat G."/>
            <person name="Salamov A."/>
            <person name="Samejima M."/>
            <person name="Schmutz J."/>
            <person name="Slot J.C."/>
            <person name="St John F."/>
            <person name="Stenlid J."/>
            <person name="Sun H."/>
            <person name="Sun S."/>
            <person name="Syed K."/>
            <person name="Tsang A."/>
            <person name="Wiebenga A."/>
            <person name="Young D."/>
            <person name="Pisabarro A."/>
            <person name="Eastwood D.C."/>
            <person name="Martin F."/>
            <person name="Cullen D."/>
            <person name="Grigoriev I.V."/>
            <person name="Hibbett D.S."/>
        </authorList>
    </citation>
    <scope>NUCLEOTIDE SEQUENCE</scope>
    <source>
        <strain evidence="2">FP-58527</strain>
    </source>
</reference>
<organism evidence="1 2">
    <name type="scientific">Fomitopsis schrenkii</name>
    <name type="common">Brown rot fungus</name>
    <dbReference type="NCBI Taxonomy" id="2126942"/>
    <lineage>
        <taxon>Eukaryota</taxon>
        <taxon>Fungi</taxon>
        <taxon>Dikarya</taxon>
        <taxon>Basidiomycota</taxon>
        <taxon>Agaricomycotina</taxon>
        <taxon>Agaricomycetes</taxon>
        <taxon>Polyporales</taxon>
        <taxon>Fomitopsis</taxon>
    </lineage>
</organism>
<proteinExistence type="predicted"/>
<dbReference type="AlphaFoldDB" id="S8FG37"/>
<keyword evidence="2" id="KW-1185">Reference proteome</keyword>
<sequence length="224" mass="25318">MTNQVSTVHGQVAIEFFLPRPSSNFVHRHNTEFDDPVEVTCAELATLVLSLHPVHGETREHAIVQNVEFSTLGQKWIEDRTIVKRLYNIVTSSDVNSGRYNIYNSLPLNTHWRSPGLADWRQRLMAGKLPVTFWVCGEVNRLGARFARASGEQLPIVSINLTPSRIGESVQWLSYLDSFGGWQPEIRALNNVCARKHMALPSGYSDTVSVAHIFIPPRIHIELH</sequence>